<evidence type="ECO:0000256" key="4">
    <source>
        <dbReference type="ARBA" id="ARBA00022475"/>
    </source>
</evidence>
<comment type="catalytic activity">
    <reaction evidence="1">
        <text>ATP + protein L-histidine = ADP + protein N-phospho-L-histidine.</text>
        <dbReference type="EC" id="2.7.13.3"/>
    </reaction>
</comment>
<evidence type="ECO:0000256" key="11">
    <source>
        <dbReference type="ARBA" id="ARBA00022989"/>
    </source>
</evidence>
<keyword evidence="14" id="KW-0175">Coiled coil</keyword>
<evidence type="ECO:0000256" key="14">
    <source>
        <dbReference type="SAM" id="Coils"/>
    </source>
</evidence>
<dbReference type="PANTHER" id="PTHR45528:SF1">
    <property type="entry name" value="SENSOR HISTIDINE KINASE CPXA"/>
    <property type="match status" value="1"/>
</dbReference>
<dbReference type="GO" id="GO:0005886">
    <property type="term" value="C:plasma membrane"/>
    <property type="evidence" value="ECO:0007669"/>
    <property type="project" value="UniProtKB-SubCell"/>
</dbReference>
<dbReference type="InterPro" id="IPR003660">
    <property type="entry name" value="HAMP_dom"/>
</dbReference>
<dbReference type="InterPro" id="IPR036890">
    <property type="entry name" value="HATPase_C_sf"/>
</dbReference>
<keyword evidence="10" id="KW-0067">ATP-binding</keyword>
<dbReference type="SMART" id="SM00387">
    <property type="entry name" value="HATPase_c"/>
    <property type="match status" value="1"/>
</dbReference>
<dbReference type="PROSITE" id="PS50885">
    <property type="entry name" value="HAMP"/>
    <property type="match status" value="1"/>
</dbReference>
<keyword evidence="5" id="KW-0597">Phosphoprotein</keyword>
<dbReference type="PRINTS" id="PR00344">
    <property type="entry name" value="BCTRLSENSOR"/>
</dbReference>
<dbReference type="Gene3D" id="1.10.287.130">
    <property type="match status" value="1"/>
</dbReference>
<dbReference type="Gene3D" id="6.10.340.10">
    <property type="match status" value="1"/>
</dbReference>
<evidence type="ECO:0000256" key="10">
    <source>
        <dbReference type="ARBA" id="ARBA00022840"/>
    </source>
</evidence>
<keyword evidence="12" id="KW-0902">Two-component regulatory system</keyword>
<dbReference type="InterPro" id="IPR036097">
    <property type="entry name" value="HisK_dim/P_sf"/>
</dbReference>
<gene>
    <name evidence="18" type="ORF">PAT3040_03257</name>
</gene>
<evidence type="ECO:0000256" key="1">
    <source>
        <dbReference type="ARBA" id="ARBA00000085"/>
    </source>
</evidence>
<evidence type="ECO:0000256" key="2">
    <source>
        <dbReference type="ARBA" id="ARBA00004651"/>
    </source>
</evidence>
<dbReference type="Pfam" id="PF00512">
    <property type="entry name" value="HisKA"/>
    <property type="match status" value="1"/>
</dbReference>
<keyword evidence="11 15" id="KW-1133">Transmembrane helix</keyword>
<evidence type="ECO:0000256" key="8">
    <source>
        <dbReference type="ARBA" id="ARBA00022741"/>
    </source>
</evidence>
<evidence type="ECO:0000256" key="15">
    <source>
        <dbReference type="SAM" id="Phobius"/>
    </source>
</evidence>
<keyword evidence="13 15" id="KW-0472">Membrane</keyword>
<keyword evidence="7 15" id="KW-0812">Transmembrane</keyword>
<dbReference type="PROSITE" id="PS50109">
    <property type="entry name" value="HIS_KIN"/>
    <property type="match status" value="1"/>
</dbReference>
<sequence>MKDNFAARLMWRSVLNLIASAVLALICLSLLFAVTLFLTNTLPGLGFVRAVGEAFVNGTGSIGMIFLWGVLFLIWFLTLQWFLFAPLGKVNDAITRVADGQLDLNHQIPVRSGVFGILAGNVNRLSHRLQLALDEERRAEQTKNELITNVSHDLRTPLTSVVGYLGLIEQDGYRDEVELRHYVSIAYDKSQRLHELINDLFEYTRMRHDTIALKTSPINLVEMLGELLVQYRVPLQEAGMESGMKSAETTIMVQADAAKLVRVFENLISNAMTYGKEGKRVDVVVRSGSGPSVVAEVVNYGEAIPAVDLPYLFDRFYRGDKSRTQWSGGSGLGLAISKSIIEKHGGMIDVVSNSEYTSFRVTLPKI</sequence>
<dbReference type="InterPro" id="IPR004358">
    <property type="entry name" value="Sig_transdc_His_kin-like_C"/>
</dbReference>
<proteinExistence type="predicted"/>
<dbReference type="GO" id="GO:0000155">
    <property type="term" value="F:phosphorelay sensor kinase activity"/>
    <property type="evidence" value="ECO:0007669"/>
    <property type="project" value="InterPro"/>
</dbReference>
<dbReference type="Proteomes" id="UP000245202">
    <property type="component" value="Unassembled WGS sequence"/>
</dbReference>
<keyword evidence="19" id="KW-1185">Reference proteome</keyword>
<accession>A0A2R5EPM8</accession>
<feature type="coiled-coil region" evidence="14">
    <location>
        <begin position="122"/>
        <end position="149"/>
    </location>
</feature>
<dbReference type="SUPFAM" id="SSF47384">
    <property type="entry name" value="Homodimeric domain of signal transducing histidine kinase"/>
    <property type="match status" value="1"/>
</dbReference>
<evidence type="ECO:0000256" key="3">
    <source>
        <dbReference type="ARBA" id="ARBA00012438"/>
    </source>
</evidence>
<keyword evidence="4" id="KW-1003">Cell membrane</keyword>
<dbReference type="SMART" id="SM00304">
    <property type="entry name" value="HAMP"/>
    <property type="match status" value="1"/>
</dbReference>
<dbReference type="InterPro" id="IPR050398">
    <property type="entry name" value="HssS/ArlS-like"/>
</dbReference>
<dbReference type="SUPFAM" id="SSF55874">
    <property type="entry name" value="ATPase domain of HSP90 chaperone/DNA topoisomerase II/histidine kinase"/>
    <property type="match status" value="1"/>
</dbReference>
<name>A0A2R5EPM8_9BACL</name>
<evidence type="ECO:0000256" key="6">
    <source>
        <dbReference type="ARBA" id="ARBA00022679"/>
    </source>
</evidence>
<keyword evidence="6" id="KW-0808">Transferase</keyword>
<dbReference type="Gene3D" id="3.30.565.10">
    <property type="entry name" value="Histidine kinase-like ATPase, C-terminal domain"/>
    <property type="match status" value="1"/>
</dbReference>
<keyword evidence="8" id="KW-0547">Nucleotide-binding</keyword>
<dbReference type="PANTHER" id="PTHR45528">
    <property type="entry name" value="SENSOR HISTIDINE KINASE CPXA"/>
    <property type="match status" value="1"/>
</dbReference>
<evidence type="ECO:0000256" key="13">
    <source>
        <dbReference type="ARBA" id="ARBA00023136"/>
    </source>
</evidence>
<feature type="transmembrane region" description="Helical" evidence="15">
    <location>
        <begin position="65"/>
        <end position="84"/>
    </location>
</feature>
<dbReference type="FunFam" id="1.10.287.130:FF:000008">
    <property type="entry name" value="Two-component sensor histidine kinase"/>
    <property type="match status" value="1"/>
</dbReference>
<dbReference type="FunFam" id="3.30.565.10:FF:000013">
    <property type="entry name" value="Two-component sensor histidine kinase"/>
    <property type="match status" value="1"/>
</dbReference>
<dbReference type="EC" id="2.7.13.3" evidence="3"/>
<dbReference type="EMBL" id="BDQX01000171">
    <property type="protein sequence ID" value="GBG08666.1"/>
    <property type="molecule type" value="Genomic_DNA"/>
</dbReference>
<comment type="subcellular location">
    <subcellularLocation>
        <location evidence="2">Cell membrane</location>
        <topology evidence="2">Multi-pass membrane protein</topology>
    </subcellularLocation>
</comment>
<dbReference type="RefSeq" id="WP_256975507.1">
    <property type="nucleotide sequence ID" value="NZ_BDQX01000171.1"/>
</dbReference>
<organism evidence="18 19">
    <name type="scientific">Paenibacillus agaridevorans</name>
    <dbReference type="NCBI Taxonomy" id="171404"/>
    <lineage>
        <taxon>Bacteria</taxon>
        <taxon>Bacillati</taxon>
        <taxon>Bacillota</taxon>
        <taxon>Bacilli</taxon>
        <taxon>Bacillales</taxon>
        <taxon>Paenibacillaceae</taxon>
        <taxon>Paenibacillus</taxon>
    </lineage>
</organism>
<dbReference type="InterPro" id="IPR003594">
    <property type="entry name" value="HATPase_dom"/>
</dbReference>
<dbReference type="InterPro" id="IPR003661">
    <property type="entry name" value="HisK_dim/P_dom"/>
</dbReference>
<protein>
    <recommendedName>
        <fullName evidence="3">histidine kinase</fullName>
        <ecNumber evidence="3">2.7.13.3</ecNumber>
    </recommendedName>
</protein>
<comment type="caution">
    <text evidence="18">The sequence shown here is derived from an EMBL/GenBank/DDBJ whole genome shotgun (WGS) entry which is preliminary data.</text>
</comment>
<dbReference type="CDD" id="cd06225">
    <property type="entry name" value="HAMP"/>
    <property type="match status" value="1"/>
</dbReference>
<dbReference type="CDD" id="cd00075">
    <property type="entry name" value="HATPase"/>
    <property type="match status" value="1"/>
</dbReference>
<evidence type="ECO:0000256" key="7">
    <source>
        <dbReference type="ARBA" id="ARBA00022692"/>
    </source>
</evidence>
<dbReference type="Pfam" id="PF02518">
    <property type="entry name" value="HATPase_c"/>
    <property type="match status" value="1"/>
</dbReference>
<feature type="domain" description="HAMP" evidence="17">
    <location>
        <begin position="81"/>
        <end position="134"/>
    </location>
</feature>
<dbReference type="CDD" id="cd00082">
    <property type="entry name" value="HisKA"/>
    <property type="match status" value="1"/>
</dbReference>
<evidence type="ECO:0000313" key="19">
    <source>
        <dbReference type="Proteomes" id="UP000245202"/>
    </source>
</evidence>
<evidence type="ECO:0000256" key="12">
    <source>
        <dbReference type="ARBA" id="ARBA00023012"/>
    </source>
</evidence>
<dbReference type="AlphaFoldDB" id="A0A2R5EPM8"/>
<dbReference type="InterPro" id="IPR005467">
    <property type="entry name" value="His_kinase_dom"/>
</dbReference>
<evidence type="ECO:0000256" key="9">
    <source>
        <dbReference type="ARBA" id="ARBA00022777"/>
    </source>
</evidence>
<evidence type="ECO:0000259" key="17">
    <source>
        <dbReference type="PROSITE" id="PS50885"/>
    </source>
</evidence>
<keyword evidence="9 18" id="KW-0418">Kinase</keyword>
<evidence type="ECO:0000259" key="16">
    <source>
        <dbReference type="PROSITE" id="PS50109"/>
    </source>
</evidence>
<reference evidence="18 19" key="1">
    <citation type="submission" date="2017-08" db="EMBL/GenBank/DDBJ databases">
        <title>Substantial Increase in Enzyme Production by Combined Drug-Resistance Mutations in Paenibacillus agaridevorans.</title>
        <authorList>
            <person name="Tanaka Y."/>
            <person name="Funane K."/>
            <person name="Hosaka T."/>
            <person name="Shiwa Y."/>
            <person name="Fujita N."/>
            <person name="Miyazaki T."/>
            <person name="Yoshikawa H."/>
            <person name="Murakami K."/>
            <person name="Kasahara K."/>
            <person name="Inaoka T."/>
            <person name="Hiraga Y."/>
            <person name="Ochi K."/>
        </authorList>
    </citation>
    <scope>NUCLEOTIDE SEQUENCE [LARGE SCALE GENOMIC DNA]</scope>
    <source>
        <strain evidence="18 19">T-3040</strain>
    </source>
</reference>
<evidence type="ECO:0000313" key="18">
    <source>
        <dbReference type="EMBL" id="GBG08666.1"/>
    </source>
</evidence>
<dbReference type="SMART" id="SM00388">
    <property type="entry name" value="HisKA"/>
    <property type="match status" value="1"/>
</dbReference>
<feature type="domain" description="Histidine kinase" evidence="16">
    <location>
        <begin position="149"/>
        <end position="366"/>
    </location>
</feature>
<dbReference type="GO" id="GO:0005524">
    <property type="term" value="F:ATP binding"/>
    <property type="evidence" value="ECO:0007669"/>
    <property type="project" value="UniProtKB-KW"/>
</dbReference>
<evidence type="ECO:0000256" key="5">
    <source>
        <dbReference type="ARBA" id="ARBA00022553"/>
    </source>
</evidence>